<protein>
    <recommendedName>
        <fullName evidence="4">Periplasmic heavy metal sensor</fullName>
    </recommendedName>
</protein>
<name>A0ABU4GA06_9BACL</name>
<feature type="transmembrane region" description="Helical" evidence="1">
    <location>
        <begin position="17"/>
        <end position="36"/>
    </location>
</feature>
<comment type="caution">
    <text evidence="2">The sequence shown here is derived from an EMBL/GenBank/DDBJ whole genome shotgun (WGS) entry which is preliminary data.</text>
</comment>
<reference evidence="2 3" key="1">
    <citation type="submission" date="2023-06" db="EMBL/GenBank/DDBJ databases">
        <title>Sporosarcina sp. nov., isolated from Korean traditional fermented seafood 'Jeotgal'.</title>
        <authorList>
            <person name="Yang A.I."/>
            <person name="Shin N.-R."/>
        </authorList>
    </citation>
    <scope>NUCLEOTIDE SEQUENCE [LARGE SCALE GENOMIC DNA]</scope>
    <source>
        <strain evidence="2 3">KCTC13119</strain>
    </source>
</reference>
<dbReference type="EMBL" id="JAUBDI010000006">
    <property type="protein sequence ID" value="MDW0113170.1"/>
    <property type="molecule type" value="Genomic_DNA"/>
</dbReference>
<evidence type="ECO:0008006" key="4">
    <source>
        <dbReference type="Google" id="ProtNLM"/>
    </source>
</evidence>
<keyword evidence="1" id="KW-1133">Transmembrane helix</keyword>
<organism evidence="2 3">
    <name type="scientific">Sporosarcina saromensis</name>
    <dbReference type="NCBI Taxonomy" id="359365"/>
    <lineage>
        <taxon>Bacteria</taxon>
        <taxon>Bacillati</taxon>
        <taxon>Bacillota</taxon>
        <taxon>Bacilli</taxon>
        <taxon>Bacillales</taxon>
        <taxon>Caryophanaceae</taxon>
        <taxon>Sporosarcina</taxon>
    </lineage>
</organism>
<evidence type="ECO:0000313" key="3">
    <source>
        <dbReference type="Proteomes" id="UP001282284"/>
    </source>
</evidence>
<evidence type="ECO:0000313" key="2">
    <source>
        <dbReference type="EMBL" id="MDW0113170.1"/>
    </source>
</evidence>
<keyword evidence="1" id="KW-0472">Membrane</keyword>
<keyword evidence="3" id="KW-1185">Reference proteome</keyword>
<dbReference type="RefSeq" id="WP_317943352.1">
    <property type="nucleotide sequence ID" value="NZ_JAUBDI010000006.1"/>
</dbReference>
<evidence type="ECO:0000256" key="1">
    <source>
        <dbReference type="SAM" id="Phobius"/>
    </source>
</evidence>
<dbReference type="Proteomes" id="UP001282284">
    <property type="component" value="Unassembled WGS sequence"/>
</dbReference>
<proteinExistence type="predicted"/>
<gene>
    <name evidence="2" type="ORF">QT711_08220</name>
</gene>
<keyword evidence="1" id="KW-0812">Transmembrane</keyword>
<sequence>MDETDREGVIEMKALKVLFGAVVIVVAIGFAVYHFGTKFIADEVMGQVAAELDASGELENIKREIQNDPQLRAFIEEGKNADPTKLPFQTKEEATRVLLKKFDLSEINDIQIQARQGMTPEEQQALFNKIESKLTEEEMLALKALAYKELFSER</sequence>
<accession>A0ABU4GA06</accession>